<reference evidence="2" key="1">
    <citation type="journal article" date="2020" name="Stud. Mycol.">
        <title>101 Dothideomycetes genomes: a test case for predicting lifestyles and emergence of pathogens.</title>
        <authorList>
            <person name="Haridas S."/>
            <person name="Albert R."/>
            <person name="Binder M."/>
            <person name="Bloem J."/>
            <person name="Labutti K."/>
            <person name="Salamov A."/>
            <person name="Andreopoulos B."/>
            <person name="Baker S."/>
            <person name="Barry K."/>
            <person name="Bills G."/>
            <person name="Bluhm B."/>
            <person name="Cannon C."/>
            <person name="Castanera R."/>
            <person name="Culley D."/>
            <person name="Daum C."/>
            <person name="Ezra D."/>
            <person name="Gonzalez J."/>
            <person name="Henrissat B."/>
            <person name="Kuo A."/>
            <person name="Liang C."/>
            <person name="Lipzen A."/>
            <person name="Lutzoni F."/>
            <person name="Magnuson J."/>
            <person name="Mondo S."/>
            <person name="Nolan M."/>
            <person name="Ohm R."/>
            <person name="Pangilinan J."/>
            <person name="Park H.-J."/>
            <person name="Ramirez L."/>
            <person name="Alfaro M."/>
            <person name="Sun H."/>
            <person name="Tritt A."/>
            <person name="Yoshinaga Y."/>
            <person name="Zwiers L.-H."/>
            <person name="Turgeon B."/>
            <person name="Goodwin S."/>
            <person name="Spatafora J."/>
            <person name="Crous P."/>
            <person name="Grigoriev I."/>
        </authorList>
    </citation>
    <scope>NUCLEOTIDE SEQUENCE</scope>
    <source>
        <strain evidence="2">ATCC 74209</strain>
    </source>
</reference>
<dbReference type="Proteomes" id="UP000799536">
    <property type="component" value="Unassembled WGS sequence"/>
</dbReference>
<evidence type="ECO:0000256" key="1">
    <source>
        <dbReference type="SAM" id="MobiDB-lite"/>
    </source>
</evidence>
<gene>
    <name evidence="2" type="ORF">GQ43DRAFT_64226</name>
</gene>
<dbReference type="EMBL" id="ML994010">
    <property type="protein sequence ID" value="KAF2200688.1"/>
    <property type="molecule type" value="Genomic_DNA"/>
</dbReference>
<dbReference type="AlphaFoldDB" id="A0A9P4JJP3"/>
<evidence type="ECO:0000313" key="2">
    <source>
        <dbReference type="EMBL" id="KAF2200688.1"/>
    </source>
</evidence>
<sequence length="243" mass="27558">MPRHISSPFIHLYISTLSSQSISGINNDYTMSNFSAPPHHPPSSPTPNDSSVSLEPDTAASHKPFWCSGCECLSFRSHGKHCLHCFHCIPCAKAVFHGRRVCMFSPDRDAYWGRARQLALQDKRKEEKRAGWVFVEKDGEVDMEGEEPIPDIETKYMTDEERRRYFEQFLPNDIAPGVFEPADESLFEGGFEPLIDPDFPPVPTDEEMRATAQRIIEVVYKGKVENIPGYNEKDEGNASKDEC</sequence>
<comment type="caution">
    <text evidence="2">The sequence shown here is derived from an EMBL/GenBank/DDBJ whole genome shotgun (WGS) entry which is preliminary data.</text>
</comment>
<feature type="region of interest" description="Disordered" evidence="1">
    <location>
        <begin position="33"/>
        <end position="56"/>
    </location>
</feature>
<keyword evidence="3" id="KW-1185">Reference proteome</keyword>
<organism evidence="2 3">
    <name type="scientific">Delitschia confertaspora ATCC 74209</name>
    <dbReference type="NCBI Taxonomy" id="1513339"/>
    <lineage>
        <taxon>Eukaryota</taxon>
        <taxon>Fungi</taxon>
        <taxon>Dikarya</taxon>
        <taxon>Ascomycota</taxon>
        <taxon>Pezizomycotina</taxon>
        <taxon>Dothideomycetes</taxon>
        <taxon>Pleosporomycetidae</taxon>
        <taxon>Pleosporales</taxon>
        <taxon>Delitschiaceae</taxon>
        <taxon>Delitschia</taxon>
    </lineage>
</organism>
<accession>A0A9P4JJP3</accession>
<protein>
    <submittedName>
        <fullName evidence="2">Uncharacterized protein</fullName>
    </submittedName>
</protein>
<evidence type="ECO:0000313" key="3">
    <source>
        <dbReference type="Proteomes" id="UP000799536"/>
    </source>
</evidence>
<proteinExistence type="predicted"/>
<name>A0A9P4JJP3_9PLEO</name>